<gene>
    <name evidence="10" type="ORF">AQUCO_01500129v1</name>
</gene>
<evidence type="ECO:0000256" key="7">
    <source>
        <dbReference type="ARBA" id="ARBA00023278"/>
    </source>
</evidence>
<dbReference type="PANTHER" id="PTHR33348">
    <property type="entry name" value="PRECURSOR OF CEP5"/>
    <property type="match status" value="1"/>
</dbReference>
<dbReference type="GO" id="GO:2000280">
    <property type="term" value="P:regulation of root development"/>
    <property type="evidence" value="ECO:0007669"/>
    <property type="project" value="TreeGrafter"/>
</dbReference>
<dbReference type="AlphaFoldDB" id="A0A2G5DS83"/>
<organism evidence="10 11">
    <name type="scientific">Aquilegia coerulea</name>
    <name type="common">Rocky mountain columbine</name>
    <dbReference type="NCBI Taxonomy" id="218851"/>
    <lineage>
        <taxon>Eukaryota</taxon>
        <taxon>Viridiplantae</taxon>
        <taxon>Streptophyta</taxon>
        <taxon>Embryophyta</taxon>
        <taxon>Tracheophyta</taxon>
        <taxon>Spermatophyta</taxon>
        <taxon>Magnoliopsida</taxon>
        <taxon>Ranunculales</taxon>
        <taxon>Ranunculaceae</taxon>
        <taxon>Thalictroideae</taxon>
        <taxon>Aquilegia</taxon>
    </lineage>
</organism>
<keyword evidence="3" id="KW-0052">Apoplast</keyword>
<dbReference type="PANTHER" id="PTHR33348:SF3">
    <property type="entry name" value="PRECURSOR OF CEP1"/>
    <property type="match status" value="1"/>
</dbReference>
<keyword evidence="11" id="KW-1185">Reference proteome</keyword>
<feature type="chain" id="PRO_5013962514" evidence="9">
    <location>
        <begin position="25"/>
        <end position="99"/>
    </location>
</feature>
<proteinExistence type="inferred from homology"/>
<keyword evidence="4" id="KW-0964">Secreted</keyword>
<dbReference type="GO" id="GO:0005179">
    <property type="term" value="F:hormone activity"/>
    <property type="evidence" value="ECO:0007669"/>
    <property type="project" value="UniProtKB-KW"/>
</dbReference>
<evidence type="ECO:0000313" key="10">
    <source>
        <dbReference type="EMBL" id="PIA46380.1"/>
    </source>
</evidence>
<evidence type="ECO:0000256" key="1">
    <source>
        <dbReference type="ARBA" id="ARBA00004271"/>
    </source>
</evidence>
<evidence type="ECO:0000256" key="3">
    <source>
        <dbReference type="ARBA" id="ARBA00022523"/>
    </source>
</evidence>
<dbReference type="InParanoid" id="A0A2G5DS83"/>
<feature type="signal peptide" evidence="9">
    <location>
        <begin position="1"/>
        <end position="24"/>
    </location>
</feature>
<evidence type="ECO:0000313" key="11">
    <source>
        <dbReference type="Proteomes" id="UP000230069"/>
    </source>
</evidence>
<dbReference type="GO" id="GO:0048046">
    <property type="term" value="C:apoplast"/>
    <property type="evidence" value="ECO:0007669"/>
    <property type="project" value="UniProtKB-SubCell"/>
</dbReference>
<dbReference type="GO" id="GO:1901371">
    <property type="term" value="P:regulation of leaf morphogenesis"/>
    <property type="evidence" value="ECO:0007669"/>
    <property type="project" value="TreeGrafter"/>
</dbReference>
<feature type="region of interest" description="Disordered" evidence="8">
    <location>
        <begin position="73"/>
        <end position="99"/>
    </location>
</feature>
<keyword evidence="5" id="KW-0372">Hormone</keyword>
<reference evidence="10 11" key="1">
    <citation type="submission" date="2017-09" db="EMBL/GenBank/DDBJ databases">
        <title>WGS assembly of Aquilegia coerulea Goldsmith.</title>
        <authorList>
            <person name="Hodges S."/>
            <person name="Kramer E."/>
            <person name="Nordborg M."/>
            <person name="Tomkins J."/>
            <person name="Borevitz J."/>
            <person name="Derieg N."/>
            <person name="Yan J."/>
            <person name="Mihaltcheva S."/>
            <person name="Hayes R.D."/>
            <person name="Rokhsar D."/>
        </authorList>
    </citation>
    <scope>NUCLEOTIDE SEQUENCE [LARGE SCALE GENOMIC DNA]</scope>
    <source>
        <strain evidence="11">cv. Goldsmith</strain>
    </source>
</reference>
<evidence type="ECO:0000256" key="4">
    <source>
        <dbReference type="ARBA" id="ARBA00022525"/>
    </source>
</evidence>
<evidence type="ECO:0000256" key="8">
    <source>
        <dbReference type="SAM" id="MobiDB-lite"/>
    </source>
</evidence>
<evidence type="ECO:0000256" key="2">
    <source>
        <dbReference type="ARBA" id="ARBA00008963"/>
    </source>
</evidence>
<keyword evidence="6 9" id="KW-0732">Signal</keyword>
<evidence type="ECO:0000256" key="6">
    <source>
        <dbReference type="ARBA" id="ARBA00022729"/>
    </source>
</evidence>
<dbReference type="OrthoDB" id="1863260at2759"/>
<accession>A0A2G5DS83</accession>
<comment type="similarity">
    <text evidence="2">Belongs to the C-terminally encoded plant signaling peptide (CEP) family.</text>
</comment>
<dbReference type="GO" id="GO:1902025">
    <property type="term" value="P:nitrate import"/>
    <property type="evidence" value="ECO:0007669"/>
    <property type="project" value="TreeGrafter"/>
</dbReference>
<dbReference type="GO" id="GO:0048364">
    <property type="term" value="P:root development"/>
    <property type="evidence" value="ECO:0007669"/>
    <property type="project" value="InterPro"/>
</dbReference>
<dbReference type="GO" id="GO:0006995">
    <property type="term" value="P:cellular response to nitrogen starvation"/>
    <property type="evidence" value="ECO:0007669"/>
    <property type="project" value="UniProtKB-ARBA"/>
</dbReference>
<evidence type="ECO:0000256" key="5">
    <source>
        <dbReference type="ARBA" id="ARBA00022702"/>
    </source>
</evidence>
<dbReference type="EMBL" id="KZ305032">
    <property type="protein sequence ID" value="PIA46380.1"/>
    <property type="molecule type" value="Genomic_DNA"/>
</dbReference>
<protein>
    <submittedName>
        <fullName evidence="10">Uncharacterized protein</fullName>
    </submittedName>
</protein>
<dbReference type="InterPro" id="IPR033250">
    <property type="entry name" value="CEP"/>
</dbReference>
<sequence length="99" mass="10872">MANIKFLAACVFFLVLILSRGILSIEGRHLSSKVTQNFKKDLKTNDNSVEYMRKDEVHGGKLDLGLTKIEGQKDYRPTAPGHSPGIGHADVHQTTGPNV</sequence>
<comment type="subcellular location">
    <subcellularLocation>
        <location evidence="1">Secreted</location>
        <location evidence="1">Extracellular space</location>
        <location evidence="1">Apoplast</location>
    </subcellularLocation>
</comment>
<name>A0A2G5DS83_AQUCA</name>
<dbReference type="Proteomes" id="UP000230069">
    <property type="component" value="Unassembled WGS sequence"/>
</dbReference>
<keyword evidence="7" id="KW-0379">Hydroxylation</keyword>
<evidence type="ECO:0000256" key="9">
    <source>
        <dbReference type="SAM" id="SignalP"/>
    </source>
</evidence>